<dbReference type="Proteomes" id="UP000789405">
    <property type="component" value="Unassembled WGS sequence"/>
</dbReference>
<protein>
    <submittedName>
        <fullName evidence="2">5919_t:CDS:1</fullName>
    </submittedName>
</protein>
<dbReference type="AlphaFoldDB" id="A0A9N9PA68"/>
<keyword evidence="3" id="KW-1185">Reference proteome</keyword>
<feature type="compositionally biased region" description="Basic and acidic residues" evidence="1">
    <location>
        <begin position="164"/>
        <end position="175"/>
    </location>
</feature>
<reference evidence="2" key="1">
    <citation type="submission" date="2021-06" db="EMBL/GenBank/DDBJ databases">
        <authorList>
            <person name="Kallberg Y."/>
            <person name="Tangrot J."/>
            <person name="Rosling A."/>
        </authorList>
    </citation>
    <scope>NUCLEOTIDE SEQUENCE</scope>
    <source>
        <strain evidence="2">MA453B</strain>
    </source>
</reference>
<dbReference type="EMBL" id="CAJVPY010038239">
    <property type="protein sequence ID" value="CAG8803743.1"/>
    <property type="molecule type" value="Genomic_DNA"/>
</dbReference>
<gene>
    <name evidence="2" type="ORF">DERYTH_LOCUS23952</name>
</gene>
<evidence type="ECO:0000256" key="1">
    <source>
        <dbReference type="SAM" id="MobiDB-lite"/>
    </source>
</evidence>
<evidence type="ECO:0000313" key="2">
    <source>
        <dbReference type="EMBL" id="CAG8803743.1"/>
    </source>
</evidence>
<sequence>MSTSVLKTHYRRGATILTPEKIEEIRHLKNKVPVYMIVNEYHINKDHVHDIWNDSERSQQNGNHFFEELRKLQSISSENGSEVHAKQPCEASDESTSKESSEVVGDPLGPSPANMNVQEKQKKKKKLLKSGSIQNSNLPKISAGGSCQNSLLDVSYELITSIKKESEKSMRESEKLFALNSLR</sequence>
<feature type="region of interest" description="Disordered" evidence="1">
    <location>
        <begin position="77"/>
        <end position="147"/>
    </location>
</feature>
<proteinExistence type="predicted"/>
<name>A0A9N9PA68_9GLOM</name>
<evidence type="ECO:0000313" key="3">
    <source>
        <dbReference type="Proteomes" id="UP000789405"/>
    </source>
</evidence>
<organism evidence="2 3">
    <name type="scientific">Dentiscutata erythropus</name>
    <dbReference type="NCBI Taxonomy" id="1348616"/>
    <lineage>
        <taxon>Eukaryota</taxon>
        <taxon>Fungi</taxon>
        <taxon>Fungi incertae sedis</taxon>
        <taxon>Mucoromycota</taxon>
        <taxon>Glomeromycotina</taxon>
        <taxon>Glomeromycetes</taxon>
        <taxon>Diversisporales</taxon>
        <taxon>Gigasporaceae</taxon>
        <taxon>Dentiscutata</taxon>
    </lineage>
</organism>
<comment type="caution">
    <text evidence="2">The sequence shown here is derived from an EMBL/GenBank/DDBJ whole genome shotgun (WGS) entry which is preliminary data.</text>
</comment>
<accession>A0A9N9PA68</accession>
<feature type="compositionally biased region" description="Polar residues" evidence="1">
    <location>
        <begin position="131"/>
        <end position="147"/>
    </location>
</feature>
<feature type="region of interest" description="Disordered" evidence="1">
    <location>
        <begin position="164"/>
        <end position="183"/>
    </location>
</feature>